<sequence>MKPGAVLLLLVALPALVAANDNQVISDPLTRDPLLEITHYFLDRWPGSIAVSQNNRFFCSFPGALDGRNVYNDTNSDNFQLGELLDRFTEAPYPNAAMNQPPGGPIDYTQSPPVGKALPNYFIGVQGLHVTPDDLLYVVDCGRSIDANGAQVLASPGGPKIVVISIANDTVIATYILPPNIAGPTSLIAEVTVDTIYGFIYVTDASPERVNAIIVISIYSGSIRRVLQYDKSVEAVYGILPWCYGDPLYQTQFDAFGNPIRASFLTNGVSGVGLAPGANTLCWKRLGGRSLYCVPTFVLRDFNTSDSEIASYTRDYGETGISVGCVFDSNYVFYCGHIEQDAVFQFTFGNELATLFIHDPRINVAYSVTISEDGYLYGIVNQLNYIRGIYPGQGPLEQDRRVPPYILIRKQLPNNGTKALH</sequence>
<dbReference type="GO" id="GO:0005576">
    <property type="term" value="C:extracellular region"/>
    <property type="evidence" value="ECO:0007669"/>
    <property type="project" value="UniProtKB-SubCell"/>
</dbReference>
<keyword evidence="3" id="KW-0964">Secreted</keyword>
<dbReference type="InterPro" id="IPR011042">
    <property type="entry name" value="6-blade_b-propeller_TolB-like"/>
</dbReference>
<name>A0A9P0A346_BEMTA</name>
<organism evidence="5 6">
    <name type="scientific">Bemisia tabaci</name>
    <name type="common">Sweetpotato whitefly</name>
    <name type="synonym">Aleurodes tabaci</name>
    <dbReference type="NCBI Taxonomy" id="7038"/>
    <lineage>
        <taxon>Eukaryota</taxon>
        <taxon>Metazoa</taxon>
        <taxon>Ecdysozoa</taxon>
        <taxon>Arthropoda</taxon>
        <taxon>Hexapoda</taxon>
        <taxon>Insecta</taxon>
        <taxon>Pterygota</taxon>
        <taxon>Neoptera</taxon>
        <taxon>Paraneoptera</taxon>
        <taxon>Hemiptera</taxon>
        <taxon>Sternorrhyncha</taxon>
        <taxon>Aleyrodoidea</taxon>
        <taxon>Aleyrodidae</taxon>
        <taxon>Aleyrodinae</taxon>
        <taxon>Bemisia</taxon>
    </lineage>
</organism>
<dbReference type="SUPFAM" id="SSF101898">
    <property type="entry name" value="NHL repeat"/>
    <property type="match status" value="1"/>
</dbReference>
<dbReference type="EMBL" id="OU963871">
    <property type="protein sequence ID" value="CAH0383293.1"/>
    <property type="molecule type" value="Genomic_DNA"/>
</dbReference>
<proteinExistence type="inferred from homology"/>
<dbReference type="Proteomes" id="UP001152759">
    <property type="component" value="Chromosome 10"/>
</dbReference>
<feature type="signal peptide" evidence="4">
    <location>
        <begin position="1"/>
        <end position="19"/>
    </location>
</feature>
<feature type="chain" id="PRO_5040407877" evidence="4">
    <location>
        <begin position="20"/>
        <end position="421"/>
    </location>
</feature>
<evidence type="ECO:0000256" key="2">
    <source>
        <dbReference type="ARBA" id="ARBA00009127"/>
    </source>
</evidence>
<evidence type="ECO:0000256" key="4">
    <source>
        <dbReference type="SAM" id="SignalP"/>
    </source>
</evidence>
<reference evidence="5" key="1">
    <citation type="submission" date="2021-12" db="EMBL/GenBank/DDBJ databases">
        <authorList>
            <person name="King R."/>
        </authorList>
    </citation>
    <scope>NUCLEOTIDE SEQUENCE</scope>
</reference>
<protein>
    <submittedName>
        <fullName evidence="5">Uncharacterized protein</fullName>
    </submittedName>
</protein>
<dbReference type="PANTHER" id="PTHR10009:SF18">
    <property type="entry name" value="PROTEIN YELLOW-LIKE PROTEIN"/>
    <property type="match status" value="1"/>
</dbReference>
<dbReference type="Gene3D" id="2.120.10.30">
    <property type="entry name" value="TolB, C-terminal domain"/>
    <property type="match status" value="1"/>
</dbReference>
<evidence type="ECO:0000256" key="1">
    <source>
        <dbReference type="ARBA" id="ARBA00004613"/>
    </source>
</evidence>
<dbReference type="PANTHER" id="PTHR10009">
    <property type="entry name" value="PROTEIN YELLOW-RELATED"/>
    <property type="match status" value="1"/>
</dbReference>
<accession>A0A9P0A346</accession>
<dbReference type="AlphaFoldDB" id="A0A9P0A346"/>
<dbReference type="Pfam" id="PF03022">
    <property type="entry name" value="MRJP"/>
    <property type="match status" value="1"/>
</dbReference>
<evidence type="ECO:0000313" key="6">
    <source>
        <dbReference type="Proteomes" id="UP001152759"/>
    </source>
</evidence>
<comment type="similarity">
    <text evidence="2">Belongs to the major royal jelly protein family.</text>
</comment>
<keyword evidence="4" id="KW-0732">Signal</keyword>
<gene>
    <name evidence="5" type="ORF">BEMITA_LOCUS2754</name>
</gene>
<evidence type="ECO:0000256" key="3">
    <source>
        <dbReference type="ARBA" id="ARBA00022525"/>
    </source>
</evidence>
<comment type="subcellular location">
    <subcellularLocation>
        <location evidence="1">Secreted</location>
    </subcellularLocation>
</comment>
<evidence type="ECO:0000313" key="5">
    <source>
        <dbReference type="EMBL" id="CAH0383293.1"/>
    </source>
</evidence>
<dbReference type="InterPro" id="IPR017996">
    <property type="entry name" value="MRJP/yellow-related"/>
</dbReference>
<keyword evidence="6" id="KW-1185">Reference proteome</keyword>